<evidence type="ECO:0000313" key="2">
    <source>
        <dbReference type="Proteomes" id="UP000789366"/>
    </source>
</evidence>
<sequence length="111" mass="12828">MHYLQKFNEHNHTPTASSAEVAKNIAIMRNRAQGTNDPPAQIIQDTIINVPTEVYPYIPSHNALQEEFLIRDSIIEEERILLFTTKVNIQHLSKALYWMMDGTFKTVLTIF</sequence>
<dbReference type="EMBL" id="CAJVPW010006298">
    <property type="protein sequence ID" value="CAG8567240.1"/>
    <property type="molecule type" value="Genomic_DNA"/>
</dbReference>
<accession>A0ACA9M389</accession>
<gene>
    <name evidence="1" type="ORF">SPELUC_LOCUS5850</name>
</gene>
<evidence type="ECO:0000313" key="1">
    <source>
        <dbReference type="EMBL" id="CAG8567240.1"/>
    </source>
</evidence>
<proteinExistence type="predicted"/>
<protein>
    <submittedName>
        <fullName evidence="1">5324_t:CDS:1</fullName>
    </submittedName>
</protein>
<feature type="non-terminal residue" evidence="1">
    <location>
        <position position="111"/>
    </location>
</feature>
<keyword evidence="2" id="KW-1185">Reference proteome</keyword>
<reference evidence="1" key="1">
    <citation type="submission" date="2021-06" db="EMBL/GenBank/DDBJ databases">
        <authorList>
            <person name="Kallberg Y."/>
            <person name="Tangrot J."/>
            <person name="Rosling A."/>
        </authorList>
    </citation>
    <scope>NUCLEOTIDE SEQUENCE</scope>
    <source>
        <strain evidence="1">28 12/20/2015</strain>
    </source>
</reference>
<name>A0ACA9M389_9GLOM</name>
<organism evidence="1 2">
    <name type="scientific">Cetraspora pellucida</name>
    <dbReference type="NCBI Taxonomy" id="1433469"/>
    <lineage>
        <taxon>Eukaryota</taxon>
        <taxon>Fungi</taxon>
        <taxon>Fungi incertae sedis</taxon>
        <taxon>Mucoromycota</taxon>
        <taxon>Glomeromycotina</taxon>
        <taxon>Glomeromycetes</taxon>
        <taxon>Diversisporales</taxon>
        <taxon>Gigasporaceae</taxon>
        <taxon>Cetraspora</taxon>
    </lineage>
</organism>
<dbReference type="Proteomes" id="UP000789366">
    <property type="component" value="Unassembled WGS sequence"/>
</dbReference>
<comment type="caution">
    <text evidence="1">The sequence shown here is derived from an EMBL/GenBank/DDBJ whole genome shotgun (WGS) entry which is preliminary data.</text>
</comment>